<evidence type="ECO:0000313" key="2">
    <source>
        <dbReference type="EMBL" id="CAH2231008.1"/>
    </source>
</evidence>
<keyword evidence="1" id="KW-0732">Signal</keyword>
<accession>A0A8S4R8H9</accession>
<name>A0A8S4R8H9_9NEOP</name>
<gene>
    <name evidence="2" type="primary">jg3460</name>
    <name evidence="2" type="ORF">PAEG_LOCUS9963</name>
</gene>
<comment type="caution">
    <text evidence="2">The sequence shown here is derived from an EMBL/GenBank/DDBJ whole genome shotgun (WGS) entry which is preliminary data.</text>
</comment>
<feature type="chain" id="PRO_5035879528" evidence="1">
    <location>
        <begin position="20"/>
        <end position="104"/>
    </location>
</feature>
<dbReference type="AlphaFoldDB" id="A0A8S4R8H9"/>
<reference evidence="2" key="1">
    <citation type="submission" date="2022-03" db="EMBL/GenBank/DDBJ databases">
        <authorList>
            <person name="Lindestad O."/>
        </authorList>
    </citation>
    <scope>NUCLEOTIDE SEQUENCE</scope>
</reference>
<dbReference type="OrthoDB" id="7384942at2759"/>
<feature type="signal peptide" evidence="1">
    <location>
        <begin position="1"/>
        <end position="19"/>
    </location>
</feature>
<organism evidence="2 3">
    <name type="scientific">Pararge aegeria aegeria</name>
    <dbReference type="NCBI Taxonomy" id="348720"/>
    <lineage>
        <taxon>Eukaryota</taxon>
        <taxon>Metazoa</taxon>
        <taxon>Ecdysozoa</taxon>
        <taxon>Arthropoda</taxon>
        <taxon>Hexapoda</taxon>
        <taxon>Insecta</taxon>
        <taxon>Pterygota</taxon>
        <taxon>Neoptera</taxon>
        <taxon>Endopterygota</taxon>
        <taxon>Lepidoptera</taxon>
        <taxon>Glossata</taxon>
        <taxon>Ditrysia</taxon>
        <taxon>Papilionoidea</taxon>
        <taxon>Nymphalidae</taxon>
        <taxon>Satyrinae</taxon>
        <taxon>Satyrini</taxon>
        <taxon>Parargina</taxon>
        <taxon>Pararge</taxon>
    </lineage>
</organism>
<evidence type="ECO:0000256" key="1">
    <source>
        <dbReference type="SAM" id="SignalP"/>
    </source>
</evidence>
<evidence type="ECO:0000313" key="3">
    <source>
        <dbReference type="Proteomes" id="UP000838756"/>
    </source>
</evidence>
<keyword evidence="3" id="KW-1185">Reference proteome</keyword>
<dbReference type="Proteomes" id="UP000838756">
    <property type="component" value="Unassembled WGS sequence"/>
</dbReference>
<dbReference type="EMBL" id="CAKXAJ010024830">
    <property type="protein sequence ID" value="CAH2231008.1"/>
    <property type="molecule type" value="Genomic_DNA"/>
</dbReference>
<sequence length="104" mass="11710">MYSFVRFIVLVLSFNIVHNNIVNLGIRDPNSYGPYNLNYTRFDLCSGPKAKNLTEIGFSMSSEGFTFIAHVNLTFFGPTQIEEVSAGKEFSTCDFCNSDEMETV</sequence>
<proteinExistence type="predicted"/>
<protein>
    <submittedName>
        <fullName evidence="2">Jg3460 protein</fullName>
    </submittedName>
</protein>